<feature type="compositionally biased region" description="Polar residues" evidence="1">
    <location>
        <begin position="103"/>
        <end position="112"/>
    </location>
</feature>
<organism evidence="2 3">
    <name type="scientific">Riccia sorocarpa</name>
    <dbReference type="NCBI Taxonomy" id="122646"/>
    <lineage>
        <taxon>Eukaryota</taxon>
        <taxon>Viridiplantae</taxon>
        <taxon>Streptophyta</taxon>
        <taxon>Embryophyta</taxon>
        <taxon>Marchantiophyta</taxon>
        <taxon>Marchantiopsida</taxon>
        <taxon>Marchantiidae</taxon>
        <taxon>Marchantiales</taxon>
        <taxon>Ricciaceae</taxon>
        <taxon>Riccia</taxon>
    </lineage>
</organism>
<accession>A0ABD3HJS8</accession>
<reference evidence="2 3" key="1">
    <citation type="submission" date="2024-09" db="EMBL/GenBank/DDBJ databases">
        <title>Chromosome-scale assembly of Riccia sorocarpa.</title>
        <authorList>
            <person name="Paukszto L."/>
        </authorList>
    </citation>
    <scope>NUCLEOTIDE SEQUENCE [LARGE SCALE GENOMIC DNA]</scope>
    <source>
        <strain evidence="2">LP-2024</strain>
        <tissue evidence="2">Aerial parts of the thallus</tissue>
    </source>
</reference>
<gene>
    <name evidence="2" type="ORF">R1sor_005354</name>
</gene>
<comment type="caution">
    <text evidence="2">The sequence shown here is derived from an EMBL/GenBank/DDBJ whole genome shotgun (WGS) entry which is preliminary data.</text>
</comment>
<feature type="compositionally biased region" description="Basic and acidic residues" evidence="1">
    <location>
        <begin position="114"/>
        <end position="126"/>
    </location>
</feature>
<feature type="compositionally biased region" description="Basic and acidic residues" evidence="1">
    <location>
        <begin position="484"/>
        <end position="515"/>
    </location>
</feature>
<protein>
    <submittedName>
        <fullName evidence="2">Uncharacterized protein</fullName>
    </submittedName>
</protein>
<dbReference type="EMBL" id="JBJQOH010000003">
    <property type="protein sequence ID" value="KAL3691703.1"/>
    <property type="molecule type" value="Genomic_DNA"/>
</dbReference>
<feature type="compositionally biased region" description="Polar residues" evidence="1">
    <location>
        <begin position="157"/>
        <end position="169"/>
    </location>
</feature>
<feature type="region of interest" description="Disordered" evidence="1">
    <location>
        <begin position="103"/>
        <end position="187"/>
    </location>
</feature>
<evidence type="ECO:0000256" key="1">
    <source>
        <dbReference type="SAM" id="MobiDB-lite"/>
    </source>
</evidence>
<evidence type="ECO:0000313" key="2">
    <source>
        <dbReference type="EMBL" id="KAL3691703.1"/>
    </source>
</evidence>
<feature type="region of interest" description="Disordered" evidence="1">
    <location>
        <begin position="463"/>
        <end position="520"/>
    </location>
</feature>
<dbReference type="Proteomes" id="UP001633002">
    <property type="component" value="Unassembled WGS sequence"/>
</dbReference>
<feature type="region of interest" description="Disordered" evidence="1">
    <location>
        <begin position="407"/>
        <end position="435"/>
    </location>
</feature>
<name>A0ABD3HJS8_9MARC</name>
<keyword evidence="3" id="KW-1185">Reference proteome</keyword>
<dbReference type="AlphaFoldDB" id="A0ABD3HJS8"/>
<evidence type="ECO:0000313" key="3">
    <source>
        <dbReference type="Proteomes" id="UP001633002"/>
    </source>
</evidence>
<sequence length="545" mass="60913">MAGIDKSSLGVGDGGVDDHGLDVSDIITEDALAESLNRLRSHLIKDGKSNSHVWWFIELCHNNQVEPGVIGKLPTSVLFKRVTDKKFDLHKYLASRGIKRLQSQQGSTVQSAGSRREEGTRTEETSRANVSSSSTSGGRADAVNSGDSTLLKDKQVQEATAGSDATTSIARVPANKPVPATIPSSRAAQGIKRKAVTVEKHKGFNSEETIVGFEKEANVTMLMDTAYTDEMKKVQLELSQWYPLGYNNLIWYRDITVVISTQENYSDELQFEYVIRSFETLDESSLGNWHETLDDIVLIVKVRESSSQCKSWKDIIPEKFLPLALNFQRSSAKDVEFNPPITEWTIELKESEPHKKERLQKNRESTLLKGNPKYEFCSGMTKGYVVGPTHALAKYVASWKASANAPLDYSDNQSSEHDDGQPEVSTQHGEASPKDNRALIEDPQSVEPSNPVSHFDLAEMNAPVPGFTRAGGGERSLQEALSGMRHEEESDEEGRDREDHEEQEKHEDGEFRASQEDEDHVELTTMWSEKTRRSIVEHTRTFLRS</sequence>
<feature type="compositionally biased region" description="Low complexity" evidence="1">
    <location>
        <begin position="127"/>
        <end position="140"/>
    </location>
</feature>
<proteinExistence type="predicted"/>